<feature type="non-terminal residue" evidence="1">
    <location>
        <position position="1"/>
    </location>
</feature>
<evidence type="ECO:0000313" key="2">
    <source>
        <dbReference type="Proteomes" id="UP001357485"/>
    </source>
</evidence>
<gene>
    <name evidence="1" type="ORF">LTR16_005412</name>
</gene>
<organism evidence="1 2">
    <name type="scientific">Cryomyces antarcticus</name>
    <dbReference type="NCBI Taxonomy" id="329879"/>
    <lineage>
        <taxon>Eukaryota</taxon>
        <taxon>Fungi</taxon>
        <taxon>Dikarya</taxon>
        <taxon>Ascomycota</taxon>
        <taxon>Pezizomycotina</taxon>
        <taxon>Dothideomycetes</taxon>
        <taxon>Dothideomycetes incertae sedis</taxon>
        <taxon>Cryomyces</taxon>
    </lineage>
</organism>
<reference evidence="1 2" key="1">
    <citation type="submission" date="2023-08" db="EMBL/GenBank/DDBJ databases">
        <title>Black Yeasts Isolated from many extreme environments.</title>
        <authorList>
            <person name="Coleine C."/>
            <person name="Stajich J.E."/>
            <person name="Selbmann L."/>
        </authorList>
    </citation>
    <scope>NUCLEOTIDE SEQUENCE [LARGE SCALE GENOMIC DNA]</scope>
    <source>
        <strain evidence="1 2">CCFEE 536</strain>
    </source>
</reference>
<proteinExistence type="predicted"/>
<accession>A0ABR0LMH5</accession>
<dbReference type="EMBL" id="JAVRRA010017277">
    <property type="protein sequence ID" value="KAK5200641.1"/>
    <property type="molecule type" value="Genomic_DNA"/>
</dbReference>
<protein>
    <submittedName>
        <fullName evidence="1">Uncharacterized protein</fullName>
    </submittedName>
</protein>
<comment type="caution">
    <text evidence="1">The sequence shown here is derived from an EMBL/GenBank/DDBJ whole genome shotgun (WGS) entry which is preliminary data.</text>
</comment>
<name>A0ABR0LMH5_9PEZI</name>
<evidence type="ECO:0000313" key="1">
    <source>
        <dbReference type="EMBL" id="KAK5200641.1"/>
    </source>
</evidence>
<dbReference type="Proteomes" id="UP001357485">
    <property type="component" value="Unassembled WGS sequence"/>
</dbReference>
<sequence>MVYRAGRDQAEEWWIGHIDWVFTEGTSLEQYHAVYAAPQREVAMKFKTLVRIAEFAYGWDMDVKLMSFDKKQSKIWKPKFQHTSHRSGSVDARADIKDLYELADEMDDGGVGLWLTCESGASP</sequence>
<keyword evidence="2" id="KW-1185">Reference proteome</keyword>